<dbReference type="STRING" id="1664694.A0A0N1HPX7"/>
<dbReference type="RefSeq" id="XP_017999848.1">
    <property type="nucleotide sequence ID" value="XM_018140438.1"/>
</dbReference>
<comment type="caution">
    <text evidence="3">The sequence shown here is derived from an EMBL/GenBank/DDBJ whole genome shotgun (WGS) entry which is preliminary data.</text>
</comment>
<name>A0A0N1HPX7_9EURO</name>
<dbReference type="OrthoDB" id="194468at2759"/>
<dbReference type="Gene3D" id="3.30.1490.130">
    <property type="entry name" value="D-aminoacylase. Domain 3"/>
    <property type="match status" value="1"/>
</dbReference>
<gene>
    <name evidence="3" type="ORF">AB675_11579</name>
</gene>
<dbReference type="AlphaFoldDB" id="A0A0N1HPX7"/>
<dbReference type="SUPFAM" id="SSF51338">
    <property type="entry name" value="Composite domain of metallo-dependent hydrolases"/>
    <property type="match status" value="1"/>
</dbReference>
<evidence type="ECO:0000313" key="4">
    <source>
        <dbReference type="Proteomes" id="UP000038010"/>
    </source>
</evidence>
<dbReference type="InterPro" id="IPR050378">
    <property type="entry name" value="Metallo-dep_Hydrolases_sf"/>
</dbReference>
<dbReference type="InterPro" id="IPR013108">
    <property type="entry name" value="Amidohydro_3"/>
</dbReference>
<proteinExistence type="inferred from homology"/>
<evidence type="ECO:0000259" key="2">
    <source>
        <dbReference type="Pfam" id="PF07969"/>
    </source>
</evidence>
<dbReference type="CDD" id="cd01297">
    <property type="entry name" value="D-aminoacylase"/>
    <property type="match status" value="1"/>
</dbReference>
<sequence>MATAPIIFMAATIIDGSENAVPYAADVLINNGLIAKIGPPGGIDYDGAKLIEATGYCLSPGFIDMHAHSDLHLLTHPTHEAKITQGCTTEVVGQDGISYAPIRNLEQLSAIRTQIAGWNGNPSDGECSTTLKDVGMFEWRTLGEYLDCLDRNKTATNVATLVPQGNMRLLACGPFDTPATDDEILNQIALLRQAMQEGAVGMSSGLTYTPGMYASTSELARLCKVLADDFPGAFYAPHHRSYGHRAVESYHEMLELGDQTRCPIHLTHATMNFSENRGKANVLLDMVDDYLNKGVDVSLDTYPYLPGCTTLAALLPSWTSSGGSSEVLRHLRNPESRARIQKAVEVDGCDGGHGIPTNWEEIQVGQISHDESIKHYSGRLVSEIAEEEGKPAMEIFLEILEKDKLATNCLMHVGHEDNVQAIMQHWTHMAGSDAILHGEKVHPRAFGTMTRYLGHYSRELGLIKLPQMVAHLTSRPAKRLGIYPHRGCVKEGSAADLVLFDAETVQDMATFDEPKLLSRGIRFVLVNGQIAVNEGQTTGARAGRTLRRRCDGSVS</sequence>
<dbReference type="VEuPathDB" id="FungiDB:AB675_11579"/>
<dbReference type="SUPFAM" id="SSF51556">
    <property type="entry name" value="Metallo-dependent hydrolases"/>
    <property type="match status" value="1"/>
</dbReference>
<dbReference type="InterPro" id="IPR011059">
    <property type="entry name" value="Metal-dep_hydrolase_composite"/>
</dbReference>
<protein>
    <submittedName>
        <fullName evidence="3">D-aminoacylase</fullName>
    </submittedName>
</protein>
<comment type="similarity">
    <text evidence="1">Belongs to the metallo-dependent hydrolases superfamily. Hydantoinase/dihydropyrimidinase family.</text>
</comment>
<dbReference type="Pfam" id="PF07969">
    <property type="entry name" value="Amidohydro_3"/>
    <property type="match status" value="1"/>
</dbReference>
<keyword evidence="4" id="KW-1185">Reference proteome</keyword>
<dbReference type="Proteomes" id="UP000038010">
    <property type="component" value="Unassembled WGS sequence"/>
</dbReference>
<dbReference type="PANTHER" id="PTHR11647:SF1">
    <property type="entry name" value="COLLAPSIN RESPONSE MEDIATOR PROTEIN"/>
    <property type="match status" value="1"/>
</dbReference>
<dbReference type="EMBL" id="LFJN01000013">
    <property type="protein sequence ID" value="KPI39885.1"/>
    <property type="molecule type" value="Genomic_DNA"/>
</dbReference>
<dbReference type="PANTHER" id="PTHR11647">
    <property type="entry name" value="HYDRANTOINASE/DIHYDROPYRIMIDINASE FAMILY MEMBER"/>
    <property type="match status" value="1"/>
</dbReference>
<dbReference type="InterPro" id="IPR023100">
    <property type="entry name" value="D-aminoacylase_insert_dom_sf"/>
</dbReference>
<evidence type="ECO:0000256" key="1">
    <source>
        <dbReference type="ARBA" id="ARBA00008829"/>
    </source>
</evidence>
<accession>A0A0N1HPX7</accession>
<dbReference type="Gene3D" id="2.30.40.10">
    <property type="entry name" value="Urease, subunit C, domain 1"/>
    <property type="match status" value="1"/>
</dbReference>
<dbReference type="Gene3D" id="3.20.20.140">
    <property type="entry name" value="Metal-dependent hydrolases"/>
    <property type="match status" value="1"/>
</dbReference>
<evidence type="ECO:0000313" key="3">
    <source>
        <dbReference type="EMBL" id="KPI39885.1"/>
    </source>
</evidence>
<organism evidence="3 4">
    <name type="scientific">Cyphellophora attinorum</name>
    <dbReference type="NCBI Taxonomy" id="1664694"/>
    <lineage>
        <taxon>Eukaryota</taxon>
        <taxon>Fungi</taxon>
        <taxon>Dikarya</taxon>
        <taxon>Ascomycota</taxon>
        <taxon>Pezizomycotina</taxon>
        <taxon>Eurotiomycetes</taxon>
        <taxon>Chaetothyriomycetidae</taxon>
        <taxon>Chaetothyriales</taxon>
        <taxon>Cyphellophoraceae</taxon>
        <taxon>Cyphellophora</taxon>
    </lineage>
</organism>
<reference evidence="3 4" key="1">
    <citation type="submission" date="2015-06" db="EMBL/GenBank/DDBJ databases">
        <title>Draft genome of the ant-associated black yeast Phialophora attae CBS 131958.</title>
        <authorList>
            <person name="Moreno L.F."/>
            <person name="Stielow B.J."/>
            <person name="de Hoog S."/>
            <person name="Vicente V.A."/>
            <person name="Weiss V.A."/>
            <person name="de Vries M."/>
            <person name="Cruz L.M."/>
            <person name="Souza E.M."/>
        </authorList>
    </citation>
    <scope>NUCLEOTIDE SEQUENCE [LARGE SCALE GENOMIC DNA]</scope>
    <source>
        <strain evidence="3 4">CBS 131958</strain>
    </source>
</reference>
<dbReference type="GO" id="GO:0016811">
    <property type="term" value="F:hydrolase activity, acting on carbon-nitrogen (but not peptide) bonds, in linear amides"/>
    <property type="evidence" value="ECO:0007669"/>
    <property type="project" value="InterPro"/>
</dbReference>
<dbReference type="GeneID" id="28732319"/>
<feature type="domain" description="Amidohydrolase 3" evidence="2">
    <location>
        <begin position="50"/>
        <end position="531"/>
    </location>
</feature>
<dbReference type="InterPro" id="IPR032466">
    <property type="entry name" value="Metal_Hydrolase"/>
</dbReference>